<evidence type="ECO:0000313" key="3">
    <source>
        <dbReference type="Proteomes" id="UP000689967"/>
    </source>
</evidence>
<dbReference type="EMBL" id="JAERQM010000004">
    <property type="protein sequence ID" value="MBU8544947.1"/>
    <property type="molecule type" value="Genomic_DNA"/>
</dbReference>
<dbReference type="RefSeq" id="WP_216876629.1">
    <property type="nucleotide sequence ID" value="NZ_JAERQM010000004.1"/>
</dbReference>
<accession>A0ABS6HAV6</accession>
<evidence type="ECO:0000256" key="1">
    <source>
        <dbReference type="SAM" id="Phobius"/>
    </source>
</evidence>
<reference evidence="2 3" key="1">
    <citation type="submission" date="2021-01" db="EMBL/GenBank/DDBJ databases">
        <title>Roseomonas sp. nov, a bacterium isolated from an oil production mixture in Yumen Oilfield.</title>
        <authorList>
            <person name="Wu D."/>
        </authorList>
    </citation>
    <scope>NUCLEOTIDE SEQUENCE [LARGE SCALE GENOMIC DNA]</scope>
    <source>
        <strain evidence="2 3">ROY-5-3</strain>
    </source>
</reference>
<keyword evidence="1" id="KW-0472">Membrane</keyword>
<name>A0ABS6HAV6_9PROT</name>
<protein>
    <submittedName>
        <fullName evidence="2">Uncharacterized protein</fullName>
    </submittedName>
</protein>
<feature type="transmembrane region" description="Helical" evidence="1">
    <location>
        <begin position="35"/>
        <end position="56"/>
    </location>
</feature>
<organism evidence="2 3">
    <name type="scientific">Falsiroseomonas oleicola</name>
    <dbReference type="NCBI Taxonomy" id="2801474"/>
    <lineage>
        <taxon>Bacteria</taxon>
        <taxon>Pseudomonadati</taxon>
        <taxon>Pseudomonadota</taxon>
        <taxon>Alphaproteobacteria</taxon>
        <taxon>Acetobacterales</taxon>
        <taxon>Roseomonadaceae</taxon>
        <taxon>Falsiroseomonas</taxon>
    </lineage>
</organism>
<proteinExistence type="predicted"/>
<evidence type="ECO:0000313" key="2">
    <source>
        <dbReference type="EMBL" id="MBU8544947.1"/>
    </source>
</evidence>
<comment type="caution">
    <text evidence="2">The sequence shown here is derived from an EMBL/GenBank/DDBJ whole genome shotgun (WGS) entry which is preliminary data.</text>
</comment>
<keyword evidence="3" id="KW-1185">Reference proteome</keyword>
<keyword evidence="1" id="KW-1133">Transmembrane helix</keyword>
<dbReference type="Proteomes" id="UP000689967">
    <property type="component" value="Unassembled WGS sequence"/>
</dbReference>
<keyword evidence="1" id="KW-0812">Transmembrane</keyword>
<gene>
    <name evidence="2" type="ORF">JJQ90_14605</name>
</gene>
<sequence length="67" mass="6841">MPRFALLLVVLGLVAILGTVVLVLGDATLPGRVPLTTAAILAGFGGASLVTGLWLLEPSSRRQPFSG</sequence>